<dbReference type="OrthoDB" id="717811at2"/>
<reference evidence="15" key="1">
    <citation type="submission" date="2015-07" db="EMBL/GenBank/DDBJ databases">
        <title>Genome sequencing of Sunxiuqinia dokdonensis strain SK.</title>
        <authorList>
            <person name="Ahn S."/>
            <person name="Kim B.-C."/>
        </authorList>
    </citation>
    <scope>NUCLEOTIDE SEQUENCE [LARGE SCALE GENOMIC DNA]</scope>
    <source>
        <strain evidence="15">SK</strain>
    </source>
</reference>
<dbReference type="Gene3D" id="1.10.287.130">
    <property type="match status" value="1"/>
</dbReference>
<dbReference type="SUPFAM" id="SSF46689">
    <property type="entry name" value="Homeodomain-like"/>
    <property type="match status" value="1"/>
</dbReference>
<proteinExistence type="predicted"/>
<feature type="domain" description="HTH araC/xylS-type" evidence="11">
    <location>
        <begin position="1206"/>
        <end position="1303"/>
    </location>
</feature>
<evidence type="ECO:0000256" key="9">
    <source>
        <dbReference type="PROSITE-ProRule" id="PRU00169"/>
    </source>
</evidence>
<feature type="domain" description="Response regulatory" evidence="13">
    <location>
        <begin position="1058"/>
        <end position="1173"/>
    </location>
</feature>
<evidence type="ECO:0000256" key="5">
    <source>
        <dbReference type="ARBA" id="ARBA00022777"/>
    </source>
</evidence>
<dbReference type="GO" id="GO:0000155">
    <property type="term" value="F:phosphorelay sensor kinase activity"/>
    <property type="evidence" value="ECO:0007669"/>
    <property type="project" value="InterPro"/>
</dbReference>
<accession>A0A0L8V9N5</accession>
<name>A0A0L8V9N5_9BACT</name>
<dbReference type="GO" id="GO:0043565">
    <property type="term" value="F:sequence-specific DNA binding"/>
    <property type="evidence" value="ECO:0007669"/>
    <property type="project" value="InterPro"/>
</dbReference>
<dbReference type="InterPro" id="IPR004358">
    <property type="entry name" value="Sig_transdc_His_kin-like_C"/>
</dbReference>
<dbReference type="SUPFAM" id="SSF63829">
    <property type="entry name" value="Calcium-dependent phosphotriesterase"/>
    <property type="match status" value="1"/>
</dbReference>
<dbReference type="Pfam" id="PF12833">
    <property type="entry name" value="HTH_18"/>
    <property type="match status" value="1"/>
</dbReference>
<keyword evidence="10" id="KW-0812">Transmembrane</keyword>
<dbReference type="Pfam" id="PF00512">
    <property type="entry name" value="HisKA"/>
    <property type="match status" value="1"/>
</dbReference>
<comment type="caution">
    <text evidence="14">The sequence shown here is derived from an EMBL/GenBank/DDBJ whole genome shotgun (WGS) entry which is preliminary data.</text>
</comment>
<dbReference type="FunFam" id="3.30.565.10:FF:000006">
    <property type="entry name" value="Sensor histidine kinase WalK"/>
    <property type="match status" value="1"/>
</dbReference>
<keyword evidence="8" id="KW-0804">Transcription</keyword>
<keyword evidence="3 9" id="KW-0597">Phosphoprotein</keyword>
<keyword evidence="10" id="KW-1133">Transmembrane helix</keyword>
<dbReference type="PATRIC" id="fig|1409788.3.peg.2310"/>
<evidence type="ECO:0000256" key="4">
    <source>
        <dbReference type="ARBA" id="ARBA00022679"/>
    </source>
</evidence>
<dbReference type="InterPro" id="IPR009057">
    <property type="entry name" value="Homeodomain-like_sf"/>
</dbReference>
<evidence type="ECO:0000256" key="10">
    <source>
        <dbReference type="SAM" id="Phobius"/>
    </source>
</evidence>
<dbReference type="InterPro" id="IPR011123">
    <property type="entry name" value="Y_Y_Y"/>
</dbReference>
<dbReference type="InterPro" id="IPR011047">
    <property type="entry name" value="Quinoprotein_ADH-like_sf"/>
</dbReference>
<dbReference type="Gene3D" id="1.10.10.60">
    <property type="entry name" value="Homeodomain-like"/>
    <property type="match status" value="1"/>
</dbReference>
<dbReference type="InterPro" id="IPR001789">
    <property type="entry name" value="Sig_transdc_resp-reg_receiver"/>
</dbReference>
<dbReference type="SUPFAM" id="SSF47384">
    <property type="entry name" value="Homodimeric domain of signal transducing histidine kinase"/>
    <property type="match status" value="1"/>
</dbReference>
<feature type="modified residue" description="4-aspartylphosphate" evidence="9">
    <location>
        <position position="1106"/>
    </location>
</feature>
<dbReference type="PROSITE" id="PS50110">
    <property type="entry name" value="RESPONSE_REGULATORY"/>
    <property type="match status" value="1"/>
</dbReference>
<keyword evidence="7" id="KW-0238">DNA-binding</keyword>
<dbReference type="Gene3D" id="3.30.565.10">
    <property type="entry name" value="Histidine kinase-like ATPase, C-terminal domain"/>
    <property type="match status" value="1"/>
</dbReference>
<dbReference type="GO" id="GO:0003700">
    <property type="term" value="F:DNA-binding transcription factor activity"/>
    <property type="evidence" value="ECO:0007669"/>
    <property type="project" value="InterPro"/>
</dbReference>
<dbReference type="InterPro" id="IPR005467">
    <property type="entry name" value="His_kinase_dom"/>
</dbReference>
<keyword evidence="5 14" id="KW-0418">Kinase</keyword>
<evidence type="ECO:0000259" key="12">
    <source>
        <dbReference type="PROSITE" id="PS50109"/>
    </source>
</evidence>
<evidence type="ECO:0000259" key="13">
    <source>
        <dbReference type="PROSITE" id="PS50110"/>
    </source>
</evidence>
<dbReference type="EMBL" id="LGIA01000150">
    <property type="protein sequence ID" value="KOH44927.1"/>
    <property type="molecule type" value="Genomic_DNA"/>
</dbReference>
<evidence type="ECO:0000256" key="8">
    <source>
        <dbReference type="ARBA" id="ARBA00023163"/>
    </source>
</evidence>
<dbReference type="InterPro" id="IPR003594">
    <property type="entry name" value="HATPase_dom"/>
</dbReference>
<sequence length="1303" mass="148321">MILKFRIVLIGIFTLLNILPFHVLGANDVQFYNLNDEYEISMRETNQVCSDDDGFIWISSKMGVVRYTRDDIRIYHLPFETKDIITVRMVYENGVLYAYTNNGQIFKYNAIQDAFELEINIARELLNPYLIVTQLLVDGQGRLWLSSSFGIFMYEKINGLRSLAPNESIHSLEWFDDHSFFYAIDDGVRLYNTLNFTSSDYFDFPKGESYFVSRFFYDQGLNTLWVGTRADGLLYLKNDGGSLKLFGIPEIPNQPILAIEAISDSTMLVGVDGQGIWEINKQGTRILDVFKEDSDNPNSLKGNGVYDIYRDQNDRVWVCTYSGGVSYFDQANPIVTRINHVVNNPNSLITNDVNSVLEDLDGNLWFATNNGISHWNVRTNRWRSFYHNKREQAQVFLSLCEDDQGRIWAGSYSSGVYLLDRQTGDQLAHYSPDVTDGAFGCNFIFDIHKDARGDIWIGGVNGDLMRYRTQENKFQSFPNLTVYVMMDYGLDKLLIGTTYGLLIFDKASGETQTLVEGYLVYDILLKNDVLWLCTSGDGIIRYDLKDGKIQQYSADSGLPSNFTNGIVFSDGYIWIGTEQGLCRLDEKDNTLLTFTALSDLSNVSFNQNSHHALRNGRLIWGTNAGALIFDPEEIQPKQDEGRIFFQELTVSGRSIRESQDIELDQPLDSLQELSLKYYQNTISLELIPIGVTSPGSRFSWKMEGLDEEWSKPVNNRILSYSNIPSGNYTLRIRMIDSSLKSTISERAIKLQMIPPFWETAWFKVLVLFFVAGLSIFLFAFYVDRLKKRHSEEKIRFFANTAHDIRTSLTLITGPIEELHKEPGLSNKGLQYLHWATEQAQRLSKVVTQLMDFQKVDIGKEKLALSMADIVQIVENRVMMFESYARNKNIELKFTANCSSFITAIDETMMEKVIDNLISNAIKYSFTNRTVHVGLLCSPGKWIFEVKDQGIGISKRAQKLLFNEYYRGENAVNSKIVGSGIGLLLVKNYVNLHDGKVSCFSQLNVGSTFQIVMPVKKIEEDAAVQKKPDEKLVQPAMPNVKVHSSMLGELDSRSQHKMKVLVVEDHDYLREFLKSALESHFNIYLADDGAQAWQLIQKETPDLVVSDIMMPNMDGFELCSKIKSTYETSHIPVILLTALTGKAQHLRGLGLGADDYLTKPFDVTLLQQRIKSIIQNREVIRGKALKIIKVNENESILDNELNDKFLKRMGEVVRENMANSQFSKNDFAEAMNVSPSLLYKKIKSLTDQSPTDFIKSIRLDHALELLQTKQYSITEVSELCGFASVGYFSTVFRKHYGKSPTQVG</sequence>
<dbReference type="InterPro" id="IPR018060">
    <property type="entry name" value="HTH_AraC"/>
</dbReference>
<dbReference type="PROSITE" id="PS50109">
    <property type="entry name" value="HIS_KIN"/>
    <property type="match status" value="1"/>
</dbReference>
<dbReference type="SUPFAM" id="SSF50998">
    <property type="entry name" value="Quinoprotein alcohol dehydrogenase-like"/>
    <property type="match status" value="2"/>
</dbReference>
<protein>
    <recommendedName>
        <fullName evidence="2">histidine kinase</fullName>
        <ecNumber evidence="2">2.7.13.3</ecNumber>
    </recommendedName>
</protein>
<dbReference type="InterPro" id="IPR003661">
    <property type="entry name" value="HisK_dim/P_dom"/>
</dbReference>
<evidence type="ECO:0000313" key="15">
    <source>
        <dbReference type="Proteomes" id="UP000036958"/>
    </source>
</evidence>
<dbReference type="PANTHER" id="PTHR43547:SF2">
    <property type="entry name" value="HYBRID SIGNAL TRANSDUCTION HISTIDINE KINASE C"/>
    <property type="match status" value="1"/>
</dbReference>
<dbReference type="InterPro" id="IPR018062">
    <property type="entry name" value="HTH_AraC-typ_CS"/>
</dbReference>
<keyword evidence="4 14" id="KW-0808">Transferase</keyword>
<dbReference type="Gene3D" id="2.60.40.10">
    <property type="entry name" value="Immunoglobulins"/>
    <property type="match status" value="1"/>
</dbReference>
<dbReference type="Gene3D" id="2.130.10.10">
    <property type="entry name" value="YVTN repeat-like/Quinoprotein amine dehydrogenase"/>
    <property type="match status" value="2"/>
</dbReference>
<dbReference type="Gene3D" id="3.40.50.2300">
    <property type="match status" value="1"/>
</dbReference>
<dbReference type="InterPro" id="IPR011006">
    <property type="entry name" value="CheY-like_superfamily"/>
</dbReference>
<feature type="domain" description="Histidine kinase" evidence="12">
    <location>
        <begin position="799"/>
        <end position="1016"/>
    </location>
</feature>
<dbReference type="CDD" id="cd00075">
    <property type="entry name" value="HATPase"/>
    <property type="match status" value="1"/>
</dbReference>
<dbReference type="Pfam" id="PF02518">
    <property type="entry name" value="HATPase_c"/>
    <property type="match status" value="1"/>
</dbReference>
<dbReference type="CDD" id="cd17574">
    <property type="entry name" value="REC_OmpR"/>
    <property type="match status" value="1"/>
</dbReference>
<dbReference type="InterPro" id="IPR013783">
    <property type="entry name" value="Ig-like_fold"/>
</dbReference>
<evidence type="ECO:0000256" key="2">
    <source>
        <dbReference type="ARBA" id="ARBA00012438"/>
    </source>
</evidence>
<dbReference type="SUPFAM" id="SSF52172">
    <property type="entry name" value="CheY-like"/>
    <property type="match status" value="1"/>
</dbReference>
<dbReference type="InterPro" id="IPR011110">
    <property type="entry name" value="Reg_prop"/>
</dbReference>
<dbReference type="Pfam" id="PF07495">
    <property type="entry name" value="Y_Y_Y"/>
    <property type="match status" value="1"/>
</dbReference>
<gene>
    <name evidence="14" type="ORF">NC99_22390</name>
</gene>
<evidence type="ECO:0000313" key="14">
    <source>
        <dbReference type="EMBL" id="KOH44927.1"/>
    </source>
</evidence>
<evidence type="ECO:0000256" key="3">
    <source>
        <dbReference type="ARBA" id="ARBA00022553"/>
    </source>
</evidence>
<evidence type="ECO:0000259" key="11">
    <source>
        <dbReference type="PROSITE" id="PS01124"/>
    </source>
</evidence>
<dbReference type="PROSITE" id="PS00041">
    <property type="entry name" value="HTH_ARAC_FAMILY_1"/>
    <property type="match status" value="1"/>
</dbReference>
<dbReference type="Pfam" id="PF00072">
    <property type="entry name" value="Response_reg"/>
    <property type="match status" value="1"/>
</dbReference>
<dbReference type="Pfam" id="PF07494">
    <property type="entry name" value="Reg_prop"/>
    <property type="match status" value="3"/>
</dbReference>
<dbReference type="CDD" id="cd00082">
    <property type="entry name" value="HisKA"/>
    <property type="match status" value="1"/>
</dbReference>
<comment type="catalytic activity">
    <reaction evidence="1">
        <text>ATP + protein L-histidine = ADP + protein N-phospho-L-histidine.</text>
        <dbReference type="EC" id="2.7.13.3"/>
    </reaction>
</comment>
<dbReference type="EC" id="2.7.13.3" evidence="2"/>
<dbReference type="InterPro" id="IPR036097">
    <property type="entry name" value="HisK_dim/P_sf"/>
</dbReference>
<dbReference type="PROSITE" id="PS01124">
    <property type="entry name" value="HTH_ARAC_FAMILY_2"/>
    <property type="match status" value="1"/>
</dbReference>
<organism evidence="14 15">
    <name type="scientific">Sunxiuqinia dokdonensis</name>
    <dbReference type="NCBI Taxonomy" id="1409788"/>
    <lineage>
        <taxon>Bacteria</taxon>
        <taxon>Pseudomonadati</taxon>
        <taxon>Bacteroidota</taxon>
        <taxon>Bacteroidia</taxon>
        <taxon>Marinilabiliales</taxon>
        <taxon>Prolixibacteraceae</taxon>
        <taxon>Sunxiuqinia</taxon>
    </lineage>
</organism>
<dbReference type="SMART" id="SM00448">
    <property type="entry name" value="REC"/>
    <property type="match status" value="1"/>
</dbReference>
<dbReference type="Proteomes" id="UP000036958">
    <property type="component" value="Unassembled WGS sequence"/>
</dbReference>
<dbReference type="SMART" id="SM00342">
    <property type="entry name" value="HTH_ARAC"/>
    <property type="match status" value="1"/>
</dbReference>
<dbReference type="InterPro" id="IPR015943">
    <property type="entry name" value="WD40/YVTN_repeat-like_dom_sf"/>
</dbReference>
<dbReference type="PRINTS" id="PR00344">
    <property type="entry name" value="BCTRLSENSOR"/>
</dbReference>
<keyword evidence="15" id="KW-1185">Reference proteome</keyword>
<feature type="transmembrane region" description="Helical" evidence="10">
    <location>
        <begin position="760"/>
        <end position="782"/>
    </location>
</feature>
<dbReference type="SUPFAM" id="SSF55874">
    <property type="entry name" value="ATPase domain of HSP90 chaperone/DNA topoisomerase II/histidine kinase"/>
    <property type="match status" value="1"/>
</dbReference>
<dbReference type="PANTHER" id="PTHR43547">
    <property type="entry name" value="TWO-COMPONENT HISTIDINE KINASE"/>
    <property type="match status" value="1"/>
</dbReference>
<dbReference type="InterPro" id="IPR036890">
    <property type="entry name" value="HATPase_C_sf"/>
</dbReference>
<evidence type="ECO:0000256" key="7">
    <source>
        <dbReference type="ARBA" id="ARBA00023125"/>
    </source>
</evidence>
<dbReference type="SMART" id="SM00387">
    <property type="entry name" value="HATPase_c"/>
    <property type="match status" value="1"/>
</dbReference>
<dbReference type="RefSeq" id="WP_082326420.1">
    <property type="nucleotide sequence ID" value="NZ_LGIA01000150.1"/>
</dbReference>
<keyword evidence="6" id="KW-0805">Transcription regulation</keyword>
<keyword evidence="10" id="KW-0472">Membrane</keyword>
<dbReference type="SMART" id="SM00388">
    <property type="entry name" value="HisKA"/>
    <property type="match status" value="1"/>
</dbReference>
<evidence type="ECO:0000256" key="1">
    <source>
        <dbReference type="ARBA" id="ARBA00000085"/>
    </source>
</evidence>
<evidence type="ECO:0000256" key="6">
    <source>
        <dbReference type="ARBA" id="ARBA00023015"/>
    </source>
</evidence>
<dbReference type="STRING" id="1409788.NC99_22390"/>